<sequence length="101" mass="11763">MAEIFAKRTHQSQVFSREFASGRDSEAARDFRQEATERVRPKKAEAWNNGTQYWIVHNSWGEPWGERGWARIVTSAYKGESGTKYNLALEEDWMYGDALCR</sequence>
<name>A0AAW0PIW4_9GOBI</name>
<dbReference type="InterPro" id="IPR038765">
    <property type="entry name" value="Papain-like_cys_pep_sf"/>
</dbReference>
<gene>
    <name evidence="2" type="ORF">WMY93_008892</name>
</gene>
<feature type="domain" description="Peptidase C1A papain C-terminal" evidence="1">
    <location>
        <begin position="48"/>
        <end position="77"/>
    </location>
</feature>
<evidence type="ECO:0000313" key="3">
    <source>
        <dbReference type="Proteomes" id="UP001460270"/>
    </source>
</evidence>
<dbReference type="EMBL" id="JBBPFD010000006">
    <property type="protein sequence ID" value="KAK7921990.1"/>
    <property type="molecule type" value="Genomic_DNA"/>
</dbReference>
<dbReference type="SUPFAM" id="SSF54001">
    <property type="entry name" value="Cysteine proteinases"/>
    <property type="match status" value="1"/>
</dbReference>
<evidence type="ECO:0000313" key="2">
    <source>
        <dbReference type="EMBL" id="KAK7921990.1"/>
    </source>
</evidence>
<keyword evidence="3" id="KW-1185">Reference proteome</keyword>
<proteinExistence type="predicted"/>
<dbReference type="Pfam" id="PF00112">
    <property type="entry name" value="Peptidase_C1"/>
    <property type="match status" value="1"/>
</dbReference>
<accession>A0AAW0PIW4</accession>
<protein>
    <recommendedName>
        <fullName evidence="1">Peptidase C1A papain C-terminal domain-containing protein</fullName>
    </recommendedName>
</protein>
<dbReference type="Gene3D" id="2.40.50.170">
    <property type="entry name" value="Cysteine proteinases. Chain C"/>
    <property type="match status" value="1"/>
</dbReference>
<evidence type="ECO:0000259" key="1">
    <source>
        <dbReference type="Pfam" id="PF00112"/>
    </source>
</evidence>
<comment type="caution">
    <text evidence="2">The sequence shown here is derived from an EMBL/GenBank/DDBJ whole genome shotgun (WGS) entry which is preliminary data.</text>
</comment>
<organism evidence="2 3">
    <name type="scientific">Mugilogobius chulae</name>
    <name type="common">yellowstripe goby</name>
    <dbReference type="NCBI Taxonomy" id="88201"/>
    <lineage>
        <taxon>Eukaryota</taxon>
        <taxon>Metazoa</taxon>
        <taxon>Chordata</taxon>
        <taxon>Craniata</taxon>
        <taxon>Vertebrata</taxon>
        <taxon>Euteleostomi</taxon>
        <taxon>Actinopterygii</taxon>
        <taxon>Neopterygii</taxon>
        <taxon>Teleostei</taxon>
        <taxon>Neoteleostei</taxon>
        <taxon>Acanthomorphata</taxon>
        <taxon>Gobiaria</taxon>
        <taxon>Gobiiformes</taxon>
        <taxon>Gobioidei</taxon>
        <taxon>Gobiidae</taxon>
        <taxon>Gobionellinae</taxon>
        <taxon>Mugilogobius</taxon>
    </lineage>
</organism>
<dbReference type="Proteomes" id="UP001460270">
    <property type="component" value="Unassembled WGS sequence"/>
</dbReference>
<dbReference type="AlphaFoldDB" id="A0AAW0PIW4"/>
<dbReference type="InterPro" id="IPR000668">
    <property type="entry name" value="Peptidase_C1A_C"/>
</dbReference>
<dbReference type="GO" id="GO:0008234">
    <property type="term" value="F:cysteine-type peptidase activity"/>
    <property type="evidence" value="ECO:0007669"/>
    <property type="project" value="InterPro"/>
</dbReference>
<reference evidence="3" key="1">
    <citation type="submission" date="2024-04" db="EMBL/GenBank/DDBJ databases">
        <title>Salinicola lusitanus LLJ914,a marine bacterium isolated from the Okinawa Trough.</title>
        <authorList>
            <person name="Li J."/>
        </authorList>
    </citation>
    <scope>NUCLEOTIDE SEQUENCE [LARGE SCALE GENOMIC DNA]</scope>
</reference>
<dbReference type="GO" id="GO:0006508">
    <property type="term" value="P:proteolysis"/>
    <property type="evidence" value="ECO:0007669"/>
    <property type="project" value="InterPro"/>
</dbReference>